<comment type="caution">
    <text evidence="1">The sequence shown here is derived from an EMBL/GenBank/DDBJ whole genome shotgun (WGS) entry which is preliminary data.</text>
</comment>
<organism evidence="1">
    <name type="scientific">marine sediment metagenome</name>
    <dbReference type="NCBI Taxonomy" id="412755"/>
    <lineage>
        <taxon>unclassified sequences</taxon>
        <taxon>metagenomes</taxon>
        <taxon>ecological metagenomes</taxon>
    </lineage>
</organism>
<gene>
    <name evidence="1" type="ORF">S01H1_61840</name>
</gene>
<name>X0X269_9ZZZZ</name>
<sequence length="233" mass="26261">MAKGTRNKSTKNDIQGLHRVITNALSLRRQSIDSLLNVKRDLNEECGWPDEIPTEEYRKTYDREGIGTRIVNILPEKCWKMDPQVSEGLDSEETAFETAFEELVKDHNLWHYLSRVDKLSGIGNFGILLLGVDDGKTFADPVEGIDKNGDKEGSSTHTLLYLRPCDHTQVSIVSYEPDQYCKRYCQPLMYAVTLPDGSQIGSNTGDGAVTTLRVHWSRIIHVADNRESSEVFG</sequence>
<accession>X0X269</accession>
<dbReference type="EMBL" id="BARS01040587">
    <property type="protein sequence ID" value="GAG37314.1"/>
    <property type="molecule type" value="Genomic_DNA"/>
</dbReference>
<proteinExistence type="predicted"/>
<dbReference type="AlphaFoldDB" id="X0X269"/>
<evidence type="ECO:0000313" key="1">
    <source>
        <dbReference type="EMBL" id="GAG37314.1"/>
    </source>
</evidence>
<reference evidence="1" key="1">
    <citation type="journal article" date="2014" name="Front. Microbiol.">
        <title>High frequency of phylogenetically diverse reductive dehalogenase-homologous genes in deep subseafloor sedimentary metagenomes.</title>
        <authorList>
            <person name="Kawai M."/>
            <person name="Futagami T."/>
            <person name="Toyoda A."/>
            <person name="Takaki Y."/>
            <person name="Nishi S."/>
            <person name="Hori S."/>
            <person name="Arai W."/>
            <person name="Tsubouchi T."/>
            <person name="Morono Y."/>
            <person name="Uchiyama I."/>
            <person name="Ito T."/>
            <person name="Fujiyama A."/>
            <person name="Inagaki F."/>
            <person name="Takami H."/>
        </authorList>
    </citation>
    <scope>NUCLEOTIDE SEQUENCE</scope>
    <source>
        <strain evidence="1">Expedition CK06-06</strain>
    </source>
</reference>
<feature type="non-terminal residue" evidence="1">
    <location>
        <position position="233"/>
    </location>
</feature>
<protein>
    <submittedName>
        <fullName evidence="1">Uncharacterized protein</fullName>
    </submittedName>
</protein>